<dbReference type="AlphaFoldDB" id="A0AAW0XI88"/>
<evidence type="ECO:0000259" key="2">
    <source>
        <dbReference type="PROSITE" id="PS50041"/>
    </source>
</evidence>
<name>A0AAW0XI88_CHEQU</name>
<keyword evidence="1" id="KW-0732">Signal</keyword>
<dbReference type="PANTHER" id="PTHR22803">
    <property type="entry name" value="MANNOSE, PHOSPHOLIPASE, LECTIN RECEPTOR RELATED"/>
    <property type="match status" value="1"/>
</dbReference>
<dbReference type="SMART" id="SM00034">
    <property type="entry name" value="CLECT"/>
    <property type="match status" value="2"/>
</dbReference>
<accession>A0AAW0XI88</accession>
<gene>
    <name evidence="3" type="ORF">OTU49_003341</name>
</gene>
<feature type="chain" id="PRO_5043855727" description="C-type lectin domain-containing protein" evidence="1">
    <location>
        <begin position="29"/>
        <end position="416"/>
    </location>
</feature>
<comment type="caution">
    <text evidence="3">The sequence shown here is derived from an EMBL/GenBank/DDBJ whole genome shotgun (WGS) entry which is preliminary data.</text>
</comment>
<feature type="non-terminal residue" evidence="3">
    <location>
        <position position="416"/>
    </location>
</feature>
<reference evidence="3 4" key="1">
    <citation type="journal article" date="2024" name="BMC Genomics">
        <title>Genome assembly of redclaw crayfish (Cherax quadricarinatus) provides insights into its immune adaptation and hypoxia tolerance.</title>
        <authorList>
            <person name="Liu Z."/>
            <person name="Zheng J."/>
            <person name="Li H."/>
            <person name="Fang K."/>
            <person name="Wang S."/>
            <person name="He J."/>
            <person name="Zhou D."/>
            <person name="Weng S."/>
            <person name="Chi M."/>
            <person name="Gu Z."/>
            <person name="He J."/>
            <person name="Li F."/>
            <person name="Wang M."/>
        </authorList>
    </citation>
    <scope>NUCLEOTIDE SEQUENCE [LARGE SCALE GENOMIC DNA]</scope>
    <source>
        <strain evidence="3">ZL_2023a</strain>
    </source>
</reference>
<keyword evidence="4" id="KW-1185">Reference proteome</keyword>
<dbReference type="SUPFAM" id="SSF56436">
    <property type="entry name" value="C-type lectin-like"/>
    <property type="match status" value="3"/>
</dbReference>
<dbReference type="InterPro" id="IPR001304">
    <property type="entry name" value="C-type_lectin-like"/>
</dbReference>
<organism evidence="3 4">
    <name type="scientific">Cherax quadricarinatus</name>
    <name type="common">Australian red claw crayfish</name>
    <dbReference type="NCBI Taxonomy" id="27406"/>
    <lineage>
        <taxon>Eukaryota</taxon>
        <taxon>Metazoa</taxon>
        <taxon>Ecdysozoa</taxon>
        <taxon>Arthropoda</taxon>
        <taxon>Crustacea</taxon>
        <taxon>Multicrustacea</taxon>
        <taxon>Malacostraca</taxon>
        <taxon>Eumalacostraca</taxon>
        <taxon>Eucarida</taxon>
        <taxon>Decapoda</taxon>
        <taxon>Pleocyemata</taxon>
        <taxon>Astacidea</taxon>
        <taxon>Parastacoidea</taxon>
        <taxon>Parastacidae</taxon>
        <taxon>Cherax</taxon>
    </lineage>
</organism>
<dbReference type="Pfam" id="PF00059">
    <property type="entry name" value="Lectin_C"/>
    <property type="match status" value="2"/>
</dbReference>
<dbReference type="CDD" id="cd00037">
    <property type="entry name" value="CLECT"/>
    <property type="match status" value="3"/>
</dbReference>
<dbReference type="PROSITE" id="PS50041">
    <property type="entry name" value="C_TYPE_LECTIN_2"/>
    <property type="match status" value="2"/>
</dbReference>
<feature type="signal peptide" evidence="1">
    <location>
        <begin position="1"/>
        <end position="28"/>
    </location>
</feature>
<proteinExistence type="predicted"/>
<feature type="domain" description="C-type lectin" evidence="2">
    <location>
        <begin position="70"/>
        <end position="194"/>
    </location>
</feature>
<dbReference type="Gene3D" id="3.10.100.10">
    <property type="entry name" value="Mannose-Binding Protein A, subunit A"/>
    <property type="match status" value="3"/>
</dbReference>
<sequence>MLNKHTTTMARVTLTWTLLTCLTTLASGDATGVDDSSAFTGVDDSSAFTGVDDSSAFTGVERSDCPFTLLEDQCVLVVNFQKKTHDEAQSLCRGLGGDLATIKTDKQLKNIFNYILVSGDTANNTYWVDGKRDSSNGIFHYSSGERVPMDSSLWGDFRIKNKHREDGQCMELSGDEMLYMNDMKCNKQSYSICEFSFSTDYVSPDDEDDERSDCSYVQVGDQCLFFINFQNDTRDEAQSLCRGLGGNLVAIHTATQMKNILNYILMKGDTSYTYWMDGTRDSSNGVFRYSTGEEVPSGTPFWSATRSKHEPTGDGFCIELFRDEMYYMNDHDCDRQCFSVCEFSSSTVYEVQKDQKEVVCETPFTLVGDMCLSLVTHQESTWQEAEVVCNLLGGDLASINDIENLRSIYLYLHGVG</sequence>
<evidence type="ECO:0000313" key="4">
    <source>
        <dbReference type="Proteomes" id="UP001445076"/>
    </source>
</evidence>
<feature type="domain" description="C-type lectin" evidence="2">
    <location>
        <begin position="219"/>
        <end position="342"/>
    </location>
</feature>
<dbReference type="InterPro" id="IPR050111">
    <property type="entry name" value="C-type_lectin/snaclec_domain"/>
</dbReference>
<dbReference type="Proteomes" id="UP001445076">
    <property type="component" value="Unassembled WGS sequence"/>
</dbReference>
<dbReference type="InterPro" id="IPR016187">
    <property type="entry name" value="CTDL_fold"/>
</dbReference>
<evidence type="ECO:0000313" key="3">
    <source>
        <dbReference type="EMBL" id="KAK8739471.1"/>
    </source>
</evidence>
<evidence type="ECO:0000256" key="1">
    <source>
        <dbReference type="SAM" id="SignalP"/>
    </source>
</evidence>
<dbReference type="EMBL" id="JARKIK010000036">
    <property type="protein sequence ID" value="KAK8739471.1"/>
    <property type="molecule type" value="Genomic_DNA"/>
</dbReference>
<protein>
    <recommendedName>
        <fullName evidence="2">C-type lectin domain-containing protein</fullName>
    </recommendedName>
</protein>
<dbReference type="InterPro" id="IPR016186">
    <property type="entry name" value="C-type_lectin-like/link_sf"/>
</dbReference>